<evidence type="ECO:0000313" key="3">
    <source>
        <dbReference type="EMBL" id="KAK7105992.1"/>
    </source>
</evidence>
<dbReference type="EMBL" id="JBAMIC010000007">
    <property type="protein sequence ID" value="KAK7105992.1"/>
    <property type="molecule type" value="Genomic_DNA"/>
</dbReference>
<sequence>MHDQDVVTLRSNTRVTTSSGASGEPPQSTPGISTASLTAGQVSADVHDNSEGTDTRAKGDNLNSPPVRINAPKTAGQGNNEKDMTLPLQQQDSLNKDVFLDTPDSGQPQSPNSCGALAESLTADQIQAIEEAGGEMSGRGRKKSGEGELKLLEQQVKNLKREVQQKEQAKTDLSAHHQELISVLIKSADKMEQELRNQLNEKEKEKNCYERKTADKEKELDKTKVALQEAENKRLRDLAEAKQLYDKGKVKLKEVNKAREADNQHYKDIINDKELEIKVLKRKNARLSKVICELKRLMEGNTCRPDKNFSGQQHYEEDHHRRASFDDSDDADDTPDVSLARMRLSVLPNATSTPELSRPTEVNSPVKDSNVDAPTDSTSNVDAPTDSTSNVDAPTVNPASATEDQQASVSEKSSSVEST</sequence>
<reference evidence="3 4" key="1">
    <citation type="submission" date="2024-02" db="EMBL/GenBank/DDBJ databases">
        <title>Chromosome-scale genome assembly of the rough periwinkle Littorina saxatilis.</title>
        <authorList>
            <person name="De Jode A."/>
            <person name="Faria R."/>
            <person name="Formenti G."/>
            <person name="Sims Y."/>
            <person name="Smith T.P."/>
            <person name="Tracey A."/>
            <person name="Wood J.M.D."/>
            <person name="Zagrodzka Z.B."/>
            <person name="Johannesson K."/>
            <person name="Butlin R.K."/>
            <person name="Leder E.H."/>
        </authorList>
    </citation>
    <scope>NUCLEOTIDE SEQUENCE [LARGE SCALE GENOMIC DNA]</scope>
    <source>
        <strain evidence="3">Snail1</strain>
        <tissue evidence="3">Muscle</tissue>
    </source>
</reference>
<feature type="region of interest" description="Disordered" evidence="2">
    <location>
        <begin position="1"/>
        <end position="83"/>
    </location>
</feature>
<comment type="caution">
    <text evidence="3">The sequence shown here is derived from an EMBL/GenBank/DDBJ whole genome shotgun (WGS) entry which is preliminary data.</text>
</comment>
<evidence type="ECO:0000313" key="4">
    <source>
        <dbReference type="Proteomes" id="UP001374579"/>
    </source>
</evidence>
<gene>
    <name evidence="3" type="ORF">V1264_017299</name>
</gene>
<feature type="compositionally biased region" description="Polar residues" evidence="2">
    <location>
        <begin position="9"/>
        <end position="41"/>
    </location>
</feature>
<protein>
    <submittedName>
        <fullName evidence="3">Uncharacterized protein</fullName>
    </submittedName>
</protein>
<dbReference type="Proteomes" id="UP001374579">
    <property type="component" value="Unassembled WGS sequence"/>
</dbReference>
<feature type="compositionally biased region" description="Polar residues" evidence="2">
    <location>
        <begin position="375"/>
        <end position="407"/>
    </location>
</feature>
<organism evidence="3 4">
    <name type="scientific">Littorina saxatilis</name>
    <dbReference type="NCBI Taxonomy" id="31220"/>
    <lineage>
        <taxon>Eukaryota</taxon>
        <taxon>Metazoa</taxon>
        <taxon>Spiralia</taxon>
        <taxon>Lophotrochozoa</taxon>
        <taxon>Mollusca</taxon>
        <taxon>Gastropoda</taxon>
        <taxon>Caenogastropoda</taxon>
        <taxon>Littorinimorpha</taxon>
        <taxon>Littorinoidea</taxon>
        <taxon>Littorinidae</taxon>
        <taxon>Littorina</taxon>
    </lineage>
</organism>
<feature type="compositionally biased region" description="Basic and acidic residues" evidence="2">
    <location>
        <begin position="45"/>
        <end position="59"/>
    </location>
</feature>
<feature type="region of interest" description="Disordered" evidence="2">
    <location>
        <begin position="302"/>
        <end position="419"/>
    </location>
</feature>
<keyword evidence="4" id="KW-1185">Reference proteome</keyword>
<feature type="compositionally biased region" description="Acidic residues" evidence="2">
    <location>
        <begin position="326"/>
        <end position="335"/>
    </location>
</feature>
<keyword evidence="1" id="KW-0175">Coiled coil</keyword>
<feature type="compositionally biased region" description="Polar residues" evidence="2">
    <location>
        <begin position="348"/>
        <end position="367"/>
    </location>
</feature>
<proteinExistence type="predicted"/>
<dbReference type="AlphaFoldDB" id="A0AAN9GF24"/>
<evidence type="ECO:0000256" key="1">
    <source>
        <dbReference type="SAM" id="Coils"/>
    </source>
</evidence>
<feature type="compositionally biased region" description="Basic and acidic residues" evidence="2">
    <location>
        <begin position="314"/>
        <end position="325"/>
    </location>
</feature>
<evidence type="ECO:0000256" key="2">
    <source>
        <dbReference type="SAM" id="MobiDB-lite"/>
    </source>
</evidence>
<name>A0AAN9GF24_9CAEN</name>
<feature type="coiled-coil region" evidence="1">
    <location>
        <begin position="142"/>
        <end position="290"/>
    </location>
</feature>
<feature type="compositionally biased region" description="Low complexity" evidence="2">
    <location>
        <begin position="408"/>
        <end position="419"/>
    </location>
</feature>
<accession>A0AAN9GF24</accession>